<evidence type="ECO:0000313" key="9">
    <source>
        <dbReference type="EMBL" id="QOS15754.1"/>
    </source>
</evidence>
<dbReference type="Pfam" id="PF03567">
    <property type="entry name" value="Sulfotransfer_2"/>
    <property type="match status" value="1"/>
</dbReference>
<dbReference type="AlphaFoldDB" id="A0A7M1VJM8"/>
<dbReference type="InterPro" id="IPR005331">
    <property type="entry name" value="Sulfotransferase"/>
</dbReference>
<dbReference type="EMBL" id="MT898032">
    <property type="protein sequence ID" value="QOS15754.1"/>
    <property type="molecule type" value="Genomic_DNA"/>
</dbReference>
<evidence type="ECO:0008006" key="19">
    <source>
        <dbReference type="Google" id="ProtNLM"/>
    </source>
</evidence>
<evidence type="ECO:0000313" key="8">
    <source>
        <dbReference type="EMBL" id="QOS14967.1"/>
    </source>
</evidence>
<gene>
    <name evidence="17" type="ORF">VP193_00038</name>
    <name evidence="9" type="ORF">VP27_00038</name>
    <name evidence="16" type="ORF">VP30_00038</name>
    <name evidence="12" type="ORF">VP37_00038</name>
    <name evidence="11" type="ORF">VP41_00038</name>
    <name evidence="8" type="ORF">VP49_00038</name>
    <name evidence="18" type="ORF">VP53_00038</name>
    <name evidence="10" type="ORF">VP54_00038</name>
    <name evidence="14" type="ORF">VP55_00038</name>
    <name evidence="13" type="ORF">VP56_00039</name>
    <name evidence="15" type="ORF">VP70_00038</name>
</gene>
<evidence type="ECO:0000313" key="13">
    <source>
        <dbReference type="EMBL" id="QOS22330.1"/>
    </source>
</evidence>
<dbReference type="EMBL" id="MT898139">
    <property type="protein sequence ID" value="QOS19687.1"/>
    <property type="molecule type" value="Genomic_DNA"/>
</dbReference>
<dbReference type="EMBL" id="MT898329">
    <property type="protein sequence ID" value="QOS26703.1"/>
    <property type="molecule type" value="Genomic_DNA"/>
</dbReference>
<accession>A0A7M1VJM8</accession>
<dbReference type="EMBL" id="MT898356">
    <property type="protein sequence ID" value="QOS27734.1"/>
    <property type="molecule type" value="Genomic_DNA"/>
</dbReference>
<evidence type="ECO:0000313" key="14">
    <source>
        <dbReference type="EMBL" id="QOS26703.1"/>
    </source>
</evidence>
<evidence type="ECO:0000313" key="10">
    <source>
        <dbReference type="EMBL" id="QOS16092.1"/>
    </source>
</evidence>
<evidence type="ECO:0000256" key="7">
    <source>
        <dbReference type="ARBA" id="ARBA00023180"/>
    </source>
</evidence>
<keyword evidence="2" id="KW-0808">Transferase</keyword>
<evidence type="ECO:0000313" key="16">
    <source>
        <dbReference type="EMBL" id="QOS28301.1"/>
    </source>
</evidence>
<evidence type="ECO:0000256" key="3">
    <source>
        <dbReference type="ARBA" id="ARBA00022692"/>
    </source>
</evidence>
<protein>
    <recommendedName>
        <fullName evidence="19">Sulfotransferase family protein</fullName>
    </recommendedName>
</protein>
<proteinExistence type="predicted"/>
<dbReference type="EMBL" id="MT898372">
    <property type="protein sequence ID" value="QOS28404.1"/>
    <property type="molecule type" value="Genomic_DNA"/>
</dbReference>
<sequence length="264" mass="30788">MKRVFKYAGIVESPLRSNGPHQFAINHTMMIYNSNSLYTFIPKVACSTMRYTVARENGCVTGLSQANWIHNNNQTFNATLSEALRTDYSFVILRCPFSRLASTFLDKIVSRESSLWNLNNALGRDLNLYEFSFRDFVNCLKRANVINLDIHWRPQSHFILYQEYDDYFSLENFSHCVDTLNKKINLEVMDARDITKHGTDRYEMVNDEGFSDTPIIEILNMKNNGRCPSHKSLYDEELIKDVRSIYNQDIALYTEKFGSDKLMF</sequence>
<evidence type="ECO:0000256" key="6">
    <source>
        <dbReference type="ARBA" id="ARBA00023136"/>
    </source>
</evidence>
<dbReference type="GO" id="GO:0008146">
    <property type="term" value="F:sulfotransferase activity"/>
    <property type="evidence" value="ECO:0007669"/>
    <property type="project" value="InterPro"/>
</dbReference>
<keyword evidence="3" id="KW-0812">Transmembrane</keyword>
<dbReference type="EMBL" id="MT898376">
    <property type="protein sequence ID" value="QOS28568.1"/>
    <property type="molecule type" value="Genomic_DNA"/>
</dbReference>
<evidence type="ECO:0000313" key="18">
    <source>
        <dbReference type="EMBL" id="QOS28568.1"/>
    </source>
</evidence>
<dbReference type="EMBL" id="MT898370">
    <property type="protein sequence ID" value="QOS28301.1"/>
    <property type="molecule type" value="Genomic_DNA"/>
</dbReference>
<evidence type="ECO:0000313" key="17">
    <source>
        <dbReference type="EMBL" id="QOS28404.1"/>
    </source>
</evidence>
<dbReference type="InterPro" id="IPR018011">
    <property type="entry name" value="Carb_sulfotrans_8-10"/>
</dbReference>
<evidence type="ECO:0000313" key="11">
    <source>
        <dbReference type="EMBL" id="QOS17438.1"/>
    </source>
</evidence>
<evidence type="ECO:0000256" key="5">
    <source>
        <dbReference type="ARBA" id="ARBA00023034"/>
    </source>
</evidence>
<dbReference type="EMBL" id="MT898211">
    <property type="protein sequence ID" value="QOS22330.1"/>
    <property type="molecule type" value="Genomic_DNA"/>
</dbReference>
<keyword evidence="4" id="KW-1133">Transmembrane helix</keyword>
<evidence type="ECO:0000256" key="4">
    <source>
        <dbReference type="ARBA" id="ARBA00022989"/>
    </source>
</evidence>
<dbReference type="PANTHER" id="PTHR12137:SF54">
    <property type="entry name" value="CARBOHYDRATE SULFOTRANSFERASE"/>
    <property type="match status" value="1"/>
</dbReference>
<keyword evidence="7" id="KW-0325">Glycoprotein</keyword>
<keyword evidence="5" id="KW-0333">Golgi apparatus</keyword>
<reference evidence="8" key="1">
    <citation type="submission" date="2020-08" db="EMBL/GenBank/DDBJ databases">
        <title>Genetic structure, function and evolution of capsule biosynthesis loci in Vibrio parahaemolyticus.</title>
        <authorList>
            <person name="Li L."/>
            <person name="Bian S."/>
        </authorList>
    </citation>
    <scope>NUCLEOTIDE SEQUENCE</scope>
    <source>
        <strain evidence="17">VP193</strain>
        <strain evidence="9">VP27</strain>
        <strain evidence="16">VP30</strain>
        <strain evidence="12">VP37</strain>
        <strain evidence="11">VP41</strain>
        <strain evidence="8">VP49</strain>
        <strain evidence="18">VP53</strain>
        <strain evidence="10">VP54</strain>
        <strain evidence="14">VP55</strain>
        <strain evidence="13">VP56</strain>
        <strain evidence="15">VP70</strain>
    </source>
</reference>
<dbReference type="GO" id="GO:0016020">
    <property type="term" value="C:membrane"/>
    <property type="evidence" value="ECO:0007669"/>
    <property type="project" value="InterPro"/>
</dbReference>
<dbReference type="GO" id="GO:0016051">
    <property type="term" value="P:carbohydrate biosynthetic process"/>
    <property type="evidence" value="ECO:0007669"/>
    <property type="project" value="InterPro"/>
</dbReference>
<organism evidence="8">
    <name type="scientific">Vibrio parahaemolyticus</name>
    <dbReference type="NCBI Taxonomy" id="670"/>
    <lineage>
        <taxon>Bacteria</taxon>
        <taxon>Pseudomonadati</taxon>
        <taxon>Pseudomonadota</taxon>
        <taxon>Gammaproteobacteria</taxon>
        <taxon>Vibrionales</taxon>
        <taxon>Vibrionaceae</taxon>
        <taxon>Vibrio</taxon>
    </lineage>
</organism>
<comment type="subcellular location">
    <subcellularLocation>
        <location evidence="1">Golgi apparatus membrane</location>
        <topology evidence="1">Single-pass type II membrane protein</topology>
    </subcellularLocation>
</comment>
<dbReference type="RefSeq" id="WP_025441217.1">
    <property type="nucleotide sequence ID" value="NZ_CP023472.1"/>
</dbReference>
<keyword evidence="6" id="KW-0472">Membrane</keyword>
<dbReference type="EMBL" id="MT898011">
    <property type="protein sequence ID" value="QOS14967.1"/>
    <property type="molecule type" value="Genomic_DNA"/>
</dbReference>
<evidence type="ECO:0000256" key="1">
    <source>
        <dbReference type="ARBA" id="ARBA00004323"/>
    </source>
</evidence>
<dbReference type="PANTHER" id="PTHR12137">
    <property type="entry name" value="CARBOHYDRATE SULFOTRANSFERASE"/>
    <property type="match status" value="1"/>
</dbReference>
<evidence type="ECO:0000256" key="2">
    <source>
        <dbReference type="ARBA" id="ARBA00022679"/>
    </source>
</evidence>
<evidence type="ECO:0000313" key="15">
    <source>
        <dbReference type="EMBL" id="QOS27734.1"/>
    </source>
</evidence>
<dbReference type="EMBL" id="MT898078">
    <property type="protein sequence ID" value="QOS17438.1"/>
    <property type="molecule type" value="Genomic_DNA"/>
</dbReference>
<evidence type="ECO:0000313" key="12">
    <source>
        <dbReference type="EMBL" id="QOS19687.1"/>
    </source>
</evidence>
<dbReference type="EMBL" id="MT898041">
    <property type="protein sequence ID" value="QOS16092.1"/>
    <property type="molecule type" value="Genomic_DNA"/>
</dbReference>
<name>A0A7M1VJM8_VIBPH</name>